<dbReference type="OrthoDB" id="5653092at2"/>
<evidence type="ECO:0000313" key="4">
    <source>
        <dbReference type="EMBL" id="KTD64869.1"/>
    </source>
</evidence>
<dbReference type="Gene3D" id="6.10.140.990">
    <property type="match status" value="2"/>
</dbReference>
<dbReference type="Proteomes" id="UP000054877">
    <property type="component" value="Unassembled WGS sequence"/>
</dbReference>
<feature type="coiled-coil region" evidence="1">
    <location>
        <begin position="266"/>
        <end position="293"/>
    </location>
</feature>
<dbReference type="InterPro" id="IPR041463">
    <property type="entry name" value="LidA_long_CC"/>
</dbReference>
<name>A0A0W0Z6X1_LEGSP</name>
<keyword evidence="5" id="KW-1185">Reference proteome</keyword>
<dbReference type="Pfam" id="PF18641">
    <property type="entry name" value="LidA_Long_CC"/>
    <property type="match status" value="1"/>
</dbReference>
<organism evidence="4 5">
    <name type="scientific">Legionella spiritensis</name>
    <dbReference type="NCBI Taxonomy" id="452"/>
    <lineage>
        <taxon>Bacteria</taxon>
        <taxon>Pseudomonadati</taxon>
        <taxon>Pseudomonadota</taxon>
        <taxon>Gammaproteobacteria</taxon>
        <taxon>Legionellales</taxon>
        <taxon>Legionellaceae</taxon>
        <taxon>Legionella</taxon>
    </lineage>
</organism>
<dbReference type="AlphaFoldDB" id="A0A0W0Z6X1"/>
<feature type="domain" description="LidA long coiled-coil" evidence="3">
    <location>
        <begin position="344"/>
        <end position="523"/>
    </location>
</feature>
<feature type="compositionally biased region" description="Basic and acidic residues" evidence="2">
    <location>
        <begin position="20"/>
        <end position="41"/>
    </location>
</feature>
<comment type="caution">
    <text evidence="4">The sequence shown here is derived from an EMBL/GenBank/DDBJ whole genome shotgun (WGS) entry which is preliminary data.</text>
</comment>
<feature type="compositionally biased region" description="Basic and acidic residues" evidence="2">
    <location>
        <begin position="633"/>
        <end position="642"/>
    </location>
</feature>
<feature type="coiled-coil region" evidence="1">
    <location>
        <begin position="210"/>
        <end position="237"/>
    </location>
</feature>
<feature type="compositionally biased region" description="Polar residues" evidence="2">
    <location>
        <begin position="1"/>
        <end position="19"/>
    </location>
</feature>
<evidence type="ECO:0000256" key="1">
    <source>
        <dbReference type="SAM" id="Coils"/>
    </source>
</evidence>
<dbReference type="EMBL" id="LNYX01000012">
    <property type="protein sequence ID" value="KTD64869.1"/>
    <property type="molecule type" value="Genomic_DNA"/>
</dbReference>
<feature type="region of interest" description="Disordered" evidence="2">
    <location>
        <begin position="1"/>
        <end position="42"/>
    </location>
</feature>
<keyword evidence="1" id="KW-0175">Coiled coil</keyword>
<feature type="coiled-coil region" evidence="1">
    <location>
        <begin position="500"/>
        <end position="527"/>
    </location>
</feature>
<feature type="compositionally biased region" description="Polar residues" evidence="2">
    <location>
        <begin position="660"/>
        <end position="669"/>
    </location>
</feature>
<dbReference type="STRING" id="452.Lspi_1036"/>
<accession>A0A0W0Z6X1</accession>
<feature type="region of interest" description="Disordered" evidence="2">
    <location>
        <begin position="539"/>
        <end position="558"/>
    </location>
</feature>
<gene>
    <name evidence="4" type="primary">lidA_2</name>
    <name evidence="4" type="ORF">Lspi_1036</name>
</gene>
<feature type="region of interest" description="Disordered" evidence="2">
    <location>
        <begin position="633"/>
        <end position="669"/>
    </location>
</feature>
<protein>
    <submittedName>
        <fullName evidence="4">Dot/Icm system substrate protein LidA</fullName>
    </submittedName>
</protein>
<dbReference type="PATRIC" id="fig|452.5.peg.1135"/>
<evidence type="ECO:0000256" key="2">
    <source>
        <dbReference type="SAM" id="MobiDB-lite"/>
    </source>
</evidence>
<reference evidence="4 5" key="1">
    <citation type="submission" date="2015-11" db="EMBL/GenBank/DDBJ databases">
        <title>Genomic analysis of 38 Legionella species identifies large and diverse effector repertoires.</title>
        <authorList>
            <person name="Burstein D."/>
            <person name="Amaro F."/>
            <person name="Zusman T."/>
            <person name="Lifshitz Z."/>
            <person name="Cohen O."/>
            <person name="Gilbert J.A."/>
            <person name="Pupko T."/>
            <person name="Shuman H.A."/>
            <person name="Segal G."/>
        </authorList>
    </citation>
    <scope>NUCLEOTIDE SEQUENCE [LARGE SCALE GENOMIC DNA]</scope>
    <source>
        <strain evidence="4 5">Mt.St.Helens-9</strain>
    </source>
</reference>
<feature type="coiled-coil region" evidence="1">
    <location>
        <begin position="347"/>
        <end position="374"/>
    </location>
</feature>
<proteinExistence type="predicted"/>
<feature type="region of interest" description="Disordered" evidence="2">
    <location>
        <begin position="177"/>
        <end position="198"/>
    </location>
</feature>
<evidence type="ECO:0000313" key="5">
    <source>
        <dbReference type="Proteomes" id="UP000054877"/>
    </source>
</evidence>
<sequence>MPAKTPNTSEQQKPSSPTDTEAHAARQSSEEKITFDLKTTEGKQVSLTSRQLESWFASIERQNLQGNKKNTLAPNPDLQHEQNDPYLAAQFIGRYGIKSSKDIITFLKSPAGKATKTLIGEQLAELAAMKDFQRQQYQTAAIRRHNLLAFLLMGLLYNRIAKAKHAREILREMDAELEKSRSSQEKSTASSTKESKNPYSELLASYEASHNEVQNKLSDKLLESEQLEQDIIALENQGDNIDLRYDTFEDHLGQLDDYLQLADTDHPGLDKQIDELEQQIQALQKQLSSSETGPEARLAITGSEATGEHSPISREHPRDVEKKISRLQERAAFLKERQSSYSPKERRQLIESRLKQLEEQLDKQVTEIDSLIEQGRDEEAMKRLHEHNGLHIQAAGLKDMLDVVKDPEEKGKKILFNSEGKQVHSFKDADFIVANDKKIVKGEDGKFYLLGASQDINSMEQEDRLKAQKEFEKVRPEISSLKNLVQRNKTLEKTFHTERMQTITGQSDNLQKEILDLSNQLTQLQAAQASVANKISQLDNPSANPNMTPLPSTPTPTPSMAKIPRVTPPESYRHVLNLLRHNPNPSPEIVNQLKGALSSTATMSNEAFMKELNKIRPGMPGSDLAMQNMLKNLERFGKESRKPNVAPPTGLDLDRAASPLRTTPLSKPR</sequence>
<dbReference type="RefSeq" id="WP_058482969.1">
    <property type="nucleotide sequence ID" value="NZ_CAAAII010000003.1"/>
</dbReference>
<evidence type="ECO:0000259" key="3">
    <source>
        <dbReference type="Pfam" id="PF18641"/>
    </source>
</evidence>